<dbReference type="Pfam" id="PF14350">
    <property type="entry name" value="Beta_protein"/>
    <property type="match status" value="1"/>
</dbReference>
<sequence length="382" mass="42983">MQSTYIPILKAKEGELDALGCLFESTRNNLKPWFDVPQITDKDKEKFKGKNVSVVEAFLTNIAHAISKVWKHRDAYVDLPLWAPNAQTEGGEHVIQFFCKQAEYFGVRVTPVVDCMRWDDPIYVYAFKGLTHKADKEVILRLVMNVDSAEEMAEEDEFLARLEDIAATLNYDPRATAVMIDFGDVTSAKYEIPKITTQAERVIEIFRRAGHQKFVVSGCSIGAYISSVVPLPSTEKTVPRKEMLAWKSIVSLQGFKDVGFSDYGVRGPGSLVSGGAGNQNGKIRYTIQDGYFIARGYQLKTGEKGGQYYGLAQKIIDSGYYEGPEFSWGDKELLDCSHWAFRGLASKWIAIDTTHHVEYVLKEVEEFKRQRVIVEARSVSGV</sequence>
<evidence type="ECO:0000313" key="2">
    <source>
        <dbReference type="Proteomes" id="UP000409037"/>
    </source>
</evidence>
<dbReference type="EMBL" id="CABVHU010000006">
    <property type="protein sequence ID" value="VVO02757.1"/>
    <property type="molecule type" value="Genomic_DNA"/>
</dbReference>
<dbReference type="RefSeq" id="WP_191635350.1">
    <property type="nucleotide sequence ID" value="NZ_CABVHU010000006.1"/>
</dbReference>
<gene>
    <name evidence="1" type="ORF">PS833_02793</name>
</gene>
<name>A0A5E7CD79_PSEFL</name>
<accession>A0A5E7CD79</accession>
<dbReference type="AlphaFoldDB" id="A0A5E7CD79"/>
<dbReference type="InterPro" id="IPR025683">
    <property type="entry name" value="Protein_beta"/>
</dbReference>
<reference evidence="1 2" key="1">
    <citation type="submission" date="2019-09" db="EMBL/GenBank/DDBJ databases">
        <authorList>
            <person name="Chandra G."/>
            <person name="Truman W A."/>
        </authorList>
    </citation>
    <scope>NUCLEOTIDE SEQUENCE [LARGE SCALE GENOMIC DNA]</scope>
    <source>
        <strain evidence="1">PS833</strain>
    </source>
</reference>
<protein>
    <recommendedName>
        <fullName evidence="3">T4 beta protein</fullName>
    </recommendedName>
</protein>
<evidence type="ECO:0000313" key="1">
    <source>
        <dbReference type="EMBL" id="VVO02757.1"/>
    </source>
</evidence>
<evidence type="ECO:0008006" key="3">
    <source>
        <dbReference type="Google" id="ProtNLM"/>
    </source>
</evidence>
<proteinExistence type="predicted"/>
<organism evidence="1 2">
    <name type="scientific">Pseudomonas fluorescens</name>
    <dbReference type="NCBI Taxonomy" id="294"/>
    <lineage>
        <taxon>Bacteria</taxon>
        <taxon>Pseudomonadati</taxon>
        <taxon>Pseudomonadota</taxon>
        <taxon>Gammaproteobacteria</taxon>
        <taxon>Pseudomonadales</taxon>
        <taxon>Pseudomonadaceae</taxon>
        <taxon>Pseudomonas</taxon>
    </lineage>
</organism>
<dbReference type="Proteomes" id="UP000409037">
    <property type="component" value="Unassembled WGS sequence"/>
</dbReference>